<keyword evidence="3" id="KW-0812">Transmembrane</keyword>
<evidence type="ECO:0000256" key="1">
    <source>
        <dbReference type="SAM" id="Coils"/>
    </source>
</evidence>
<comment type="caution">
    <text evidence="4">The sequence shown here is derived from an EMBL/GenBank/DDBJ whole genome shotgun (WGS) entry which is preliminary data.</text>
</comment>
<feature type="transmembrane region" description="Helical" evidence="3">
    <location>
        <begin position="315"/>
        <end position="338"/>
    </location>
</feature>
<keyword evidence="3" id="KW-1133">Transmembrane helix</keyword>
<keyword evidence="3" id="KW-0472">Membrane</keyword>
<evidence type="ECO:0000313" key="5">
    <source>
        <dbReference type="Proteomes" id="UP001189429"/>
    </source>
</evidence>
<evidence type="ECO:0000256" key="3">
    <source>
        <dbReference type="SAM" id="Phobius"/>
    </source>
</evidence>
<evidence type="ECO:0000313" key="4">
    <source>
        <dbReference type="EMBL" id="CAK0831961.1"/>
    </source>
</evidence>
<feature type="region of interest" description="Disordered" evidence="2">
    <location>
        <begin position="86"/>
        <end position="109"/>
    </location>
</feature>
<organism evidence="4 5">
    <name type="scientific">Prorocentrum cordatum</name>
    <dbReference type="NCBI Taxonomy" id="2364126"/>
    <lineage>
        <taxon>Eukaryota</taxon>
        <taxon>Sar</taxon>
        <taxon>Alveolata</taxon>
        <taxon>Dinophyceae</taxon>
        <taxon>Prorocentrales</taxon>
        <taxon>Prorocentraceae</taxon>
        <taxon>Prorocentrum</taxon>
    </lineage>
</organism>
<sequence length="537" mass="59633">MLWTRVITHSGVALSWISRSPRKHQQNIAGPTPLPFWLNSFWVMCWLEPRWPERLLLGPPLGQCLGAGAGRCGPGSDRIWAAPTEPRSSCREAPQWPCAPMASSESGSESIREEVEAQVRAATAELRRQLSALQVQVAELQRQAGAGAGQPPGWGAGRAGQASQKEGSELACNLVQGPDEETEEEVVEEGEEAAREMEDVPETLFSYCMAQLVINPESIAEPVAYLALQFSIQLGLAMPFITAAAGKFFDLYWKGQAMTPELCLYHENVINDHPYQDVVAAMCCFCLAAVAMMADDKERLSSIYPDRSHSLRVRAVVTACWSLQGFIVPTIILTSIPILMVNSMNAVDVVLNGLAVLFILDVDDMLYVIVPSSHRDRLKQQFLTQSTAYRWVRIHSARLEAEAIVMATYKFLFMVFFYLQIVVYTLPSTGPALAASWFTEDDFAHCVIEHILCYWMLPFISTFAWHQPTDVYDIIATIRRAVCTAVFGVYLPCMLLLYGHSRWIGPPSLTNSRSIIECYNKTYKATGPPGGIVLQTP</sequence>
<evidence type="ECO:0000256" key="2">
    <source>
        <dbReference type="SAM" id="MobiDB-lite"/>
    </source>
</evidence>
<feature type="transmembrane region" description="Helical" evidence="3">
    <location>
        <begin position="403"/>
        <end position="427"/>
    </location>
</feature>
<dbReference type="Proteomes" id="UP001189429">
    <property type="component" value="Unassembled WGS sequence"/>
</dbReference>
<feature type="coiled-coil region" evidence="1">
    <location>
        <begin position="112"/>
        <end position="143"/>
    </location>
</feature>
<protein>
    <submittedName>
        <fullName evidence="4">Uncharacterized protein</fullName>
    </submittedName>
</protein>
<name>A0ABN9SJQ4_9DINO</name>
<feature type="transmembrane region" description="Helical" evidence="3">
    <location>
        <begin position="350"/>
        <end position="370"/>
    </location>
</feature>
<gene>
    <name evidence="4" type="ORF">PCOR1329_LOCUS30165</name>
</gene>
<dbReference type="EMBL" id="CAUYUJ010011530">
    <property type="protein sequence ID" value="CAK0831961.1"/>
    <property type="molecule type" value="Genomic_DNA"/>
</dbReference>
<accession>A0ABN9SJQ4</accession>
<feature type="transmembrane region" description="Helical" evidence="3">
    <location>
        <begin position="447"/>
        <end position="465"/>
    </location>
</feature>
<reference evidence="4" key="1">
    <citation type="submission" date="2023-10" db="EMBL/GenBank/DDBJ databases">
        <authorList>
            <person name="Chen Y."/>
            <person name="Shah S."/>
            <person name="Dougan E. K."/>
            <person name="Thang M."/>
            <person name="Chan C."/>
        </authorList>
    </citation>
    <scope>NUCLEOTIDE SEQUENCE [LARGE SCALE GENOMIC DNA]</scope>
</reference>
<proteinExistence type="predicted"/>
<feature type="transmembrane region" description="Helical" evidence="3">
    <location>
        <begin position="477"/>
        <end position="498"/>
    </location>
</feature>
<keyword evidence="1" id="KW-0175">Coiled coil</keyword>
<keyword evidence="5" id="KW-1185">Reference proteome</keyword>